<evidence type="ECO:0000256" key="1">
    <source>
        <dbReference type="ARBA" id="ARBA00009375"/>
    </source>
</evidence>
<dbReference type="GO" id="GO:0003723">
    <property type="term" value="F:RNA binding"/>
    <property type="evidence" value="ECO:0007669"/>
    <property type="project" value="InterPro"/>
</dbReference>
<evidence type="ECO:0000256" key="3">
    <source>
        <dbReference type="ARBA" id="ARBA00023235"/>
    </source>
</evidence>
<dbReference type="CTD" id="126789"/>
<evidence type="ECO:0000256" key="7">
    <source>
        <dbReference type="RuleBase" id="RU003792"/>
    </source>
</evidence>
<feature type="domain" description="Pseudouridine synthase I TruA alpha/beta" evidence="8">
    <location>
        <begin position="13"/>
        <end position="117"/>
    </location>
</feature>
<dbReference type="Pfam" id="PF01416">
    <property type="entry name" value="PseudoU_synth_1"/>
    <property type="match status" value="2"/>
</dbReference>
<reference evidence="11" key="1">
    <citation type="submission" date="2025-05" db="UniProtKB">
        <authorList>
            <consortium name="RefSeq"/>
        </authorList>
    </citation>
    <scope>IDENTIFICATION</scope>
</reference>
<evidence type="ECO:0000259" key="8">
    <source>
        <dbReference type="Pfam" id="PF01416"/>
    </source>
</evidence>
<feature type="binding site" evidence="6">
    <location>
        <position position="124"/>
    </location>
    <ligand>
        <name>substrate</name>
    </ligand>
</feature>
<dbReference type="AlphaFoldDB" id="A0A6J0SWB3"/>
<dbReference type="OrthoDB" id="271910at2759"/>
<comment type="catalytic activity">
    <reaction evidence="4">
        <text>a uridine in tRNA = a pseudouridine in tRNA</text>
        <dbReference type="Rhea" id="RHEA:54572"/>
        <dbReference type="Rhea" id="RHEA-COMP:13339"/>
        <dbReference type="Rhea" id="RHEA-COMP:13934"/>
        <dbReference type="ChEBI" id="CHEBI:65314"/>
        <dbReference type="ChEBI" id="CHEBI:65315"/>
    </reaction>
</comment>
<feature type="domain" description="Pseudouridine synthase I TruA alpha/beta" evidence="8">
    <location>
        <begin position="162"/>
        <end position="279"/>
    </location>
</feature>
<dbReference type="PIRSF" id="PIRSF001430">
    <property type="entry name" value="tRNA_psdUrid_synth"/>
    <property type="match status" value="1"/>
</dbReference>
<feature type="active site" description="Nucleophile" evidence="5">
    <location>
        <position position="60"/>
    </location>
</feature>
<dbReference type="InterPro" id="IPR001406">
    <property type="entry name" value="PsdUridine_synth_TruA"/>
</dbReference>
<evidence type="ECO:0000313" key="10">
    <source>
        <dbReference type="RefSeq" id="XP_020637958.1"/>
    </source>
</evidence>
<dbReference type="KEGG" id="pvt:110073289"/>
<evidence type="ECO:0000256" key="5">
    <source>
        <dbReference type="PIRSR" id="PIRSR001430-1"/>
    </source>
</evidence>
<gene>
    <name evidence="10 11" type="primary">PUSL1</name>
</gene>
<evidence type="ECO:0000256" key="2">
    <source>
        <dbReference type="ARBA" id="ARBA00022694"/>
    </source>
</evidence>
<comment type="catalytic activity">
    <reaction evidence="7">
        <text>uridine(38/39/40) in tRNA = pseudouridine(38/39/40) in tRNA</text>
        <dbReference type="Rhea" id="RHEA:22376"/>
        <dbReference type="Rhea" id="RHEA-COMP:10085"/>
        <dbReference type="Rhea" id="RHEA-COMP:10087"/>
        <dbReference type="ChEBI" id="CHEBI:65314"/>
        <dbReference type="ChEBI" id="CHEBI:65315"/>
        <dbReference type="EC" id="5.4.99.12"/>
    </reaction>
</comment>
<dbReference type="RefSeq" id="XP_020637958.1">
    <property type="nucleotide sequence ID" value="XM_020782299.1"/>
</dbReference>
<dbReference type="GeneID" id="110073289"/>
<dbReference type="PANTHER" id="PTHR11142">
    <property type="entry name" value="PSEUDOURIDYLATE SYNTHASE"/>
    <property type="match status" value="1"/>
</dbReference>
<dbReference type="InterPro" id="IPR020095">
    <property type="entry name" value="PsdUridine_synth_TruA_C"/>
</dbReference>
<dbReference type="InterPro" id="IPR020103">
    <property type="entry name" value="PsdUridine_synth_cat_dom_sf"/>
</dbReference>
<dbReference type="SUPFAM" id="SSF55120">
    <property type="entry name" value="Pseudouridine synthase"/>
    <property type="match status" value="1"/>
</dbReference>
<comment type="similarity">
    <text evidence="1 7">Belongs to the tRNA pseudouridine synthase TruA family.</text>
</comment>
<dbReference type="Gene3D" id="3.30.70.580">
    <property type="entry name" value="Pseudouridine synthase I, catalytic domain, N-terminal subdomain"/>
    <property type="match status" value="1"/>
</dbReference>
<dbReference type="InterPro" id="IPR020094">
    <property type="entry name" value="TruA/RsuA/RluB/E/F_N"/>
</dbReference>
<dbReference type="FunFam" id="3.30.70.580:FF:000011">
    <property type="entry name" value="tRNA pseudouridine synthase"/>
    <property type="match status" value="1"/>
</dbReference>
<evidence type="ECO:0000256" key="6">
    <source>
        <dbReference type="PIRSR" id="PIRSR001430-2"/>
    </source>
</evidence>
<keyword evidence="3 7" id="KW-0413">Isomerase</keyword>
<dbReference type="Proteomes" id="UP001652642">
    <property type="component" value="Chromosome 7"/>
</dbReference>
<evidence type="ECO:0000313" key="9">
    <source>
        <dbReference type="Proteomes" id="UP001652642"/>
    </source>
</evidence>
<dbReference type="InterPro" id="IPR020097">
    <property type="entry name" value="PsdUridine_synth_TruA_a/b_dom"/>
</dbReference>
<dbReference type="Gene3D" id="3.30.70.660">
    <property type="entry name" value="Pseudouridine synthase I, catalytic domain, C-terminal subdomain"/>
    <property type="match status" value="1"/>
</dbReference>
<dbReference type="EC" id="5.4.99.12" evidence="7"/>
<dbReference type="RefSeq" id="XP_072833718.1">
    <property type="nucleotide sequence ID" value="XM_072977617.1"/>
</dbReference>
<keyword evidence="9" id="KW-1185">Reference proteome</keyword>
<accession>A0A6J0SWB3</accession>
<dbReference type="HAMAP" id="MF_00171">
    <property type="entry name" value="TruA"/>
    <property type="match status" value="1"/>
</dbReference>
<name>A0A6J0SWB3_9SAUR</name>
<evidence type="ECO:0000256" key="4">
    <source>
        <dbReference type="ARBA" id="ARBA00036943"/>
    </source>
</evidence>
<protein>
    <recommendedName>
        <fullName evidence="7">tRNA pseudouridine synthase</fullName>
        <ecNumber evidence="7">5.4.99.12</ecNumber>
    </recommendedName>
</protein>
<organism evidence="9 11">
    <name type="scientific">Pogona vitticeps</name>
    <name type="common">central bearded dragon</name>
    <dbReference type="NCBI Taxonomy" id="103695"/>
    <lineage>
        <taxon>Eukaryota</taxon>
        <taxon>Metazoa</taxon>
        <taxon>Chordata</taxon>
        <taxon>Craniata</taxon>
        <taxon>Vertebrata</taxon>
        <taxon>Euteleostomi</taxon>
        <taxon>Lepidosauria</taxon>
        <taxon>Squamata</taxon>
        <taxon>Bifurcata</taxon>
        <taxon>Unidentata</taxon>
        <taxon>Episquamata</taxon>
        <taxon>Toxicofera</taxon>
        <taxon>Iguania</taxon>
        <taxon>Acrodonta</taxon>
        <taxon>Agamidae</taxon>
        <taxon>Amphibolurinae</taxon>
        <taxon>Pogona</taxon>
    </lineage>
</organism>
<proteinExistence type="inferred from homology"/>
<dbReference type="GO" id="GO:0160147">
    <property type="term" value="F:tRNA pseudouridine(38-40) synthase activity"/>
    <property type="evidence" value="ECO:0007669"/>
    <property type="project" value="UniProtKB-EC"/>
</dbReference>
<dbReference type="CDD" id="cd02570">
    <property type="entry name" value="PseudoU_synth_EcTruA"/>
    <property type="match status" value="1"/>
</dbReference>
<sequence>MFPQKSRYLIYFQYFGTKYSGVALTPCNQNTLGVQNYLEKAAEKLNPPAPIKFVISSRTDAGVHALCNTAHFDLERSDDAPPWDEEKLVQGLNYHLKPEPIGVLGARRVPDSFHARFSALSRTYVYRVVTGPSGHYQTPVFERDLCWATKRGHFNLEAMREAASYLRGTHNFMTFCSSSSELPFRNPVKHLARLEIRPASGFLMDHHPGSALKFWELEFTSGSFLYKQVRRMVGALVAVGQGHLQPYDVKKLLEVQDLMASSHITVAPPGGLFLKDVEYCESDLDIGPSEAEG</sequence>
<evidence type="ECO:0000313" key="11">
    <source>
        <dbReference type="RefSeq" id="XP_072833718.1"/>
    </source>
</evidence>
<keyword evidence="2 7" id="KW-0819">tRNA processing</keyword>
<dbReference type="PANTHER" id="PTHR11142:SF0">
    <property type="entry name" value="TRNA PSEUDOURIDINE SYNTHASE-LIKE 1"/>
    <property type="match status" value="1"/>
</dbReference>
<dbReference type="GO" id="GO:0031119">
    <property type="term" value="P:tRNA pseudouridine synthesis"/>
    <property type="evidence" value="ECO:0007669"/>
    <property type="project" value="TreeGrafter"/>
</dbReference>